<evidence type="ECO:0000256" key="1">
    <source>
        <dbReference type="SAM" id="Phobius"/>
    </source>
</evidence>
<organism evidence="2 3">
    <name type="scientific">Meloidogyne hapla</name>
    <name type="common">Root-knot nematode worm</name>
    <dbReference type="NCBI Taxonomy" id="6305"/>
    <lineage>
        <taxon>Eukaryota</taxon>
        <taxon>Metazoa</taxon>
        <taxon>Ecdysozoa</taxon>
        <taxon>Nematoda</taxon>
        <taxon>Chromadorea</taxon>
        <taxon>Rhabditida</taxon>
        <taxon>Tylenchina</taxon>
        <taxon>Tylenchomorpha</taxon>
        <taxon>Tylenchoidea</taxon>
        <taxon>Meloidogynidae</taxon>
        <taxon>Meloidogyninae</taxon>
        <taxon>Meloidogyne</taxon>
    </lineage>
</organism>
<keyword evidence="1" id="KW-1133">Transmembrane helix</keyword>
<dbReference type="Proteomes" id="UP000095281">
    <property type="component" value="Unplaced"/>
</dbReference>
<feature type="transmembrane region" description="Helical" evidence="1">
    <location>
        <begin position="78"/>
        <end position="97"/>
    </location>
</feature>
<protein>
    <submittedName>
        <fullName evidence="3">Uncharacterized protein</fullName>
    </submittedName>
</protein>
<keyword evidence="1" id="KW-0812">Transmembrane</keyword>
<feature type="transmembrane region" description="Helical" evidence="1">
    <location>
        <begin position="12"/>
        <end position="31"/>
    </location>
</feature>
<evidence type="ECO:0000313" key="2">
    <source>
        <dbReference type="Proteomes" id="UP000095281"/>
    </source>
</evidence>
<feature type="transmembrane region" description="Helical" evidence="1">
    <location>
        <begin position="117"/>
        <end position="135"/>
    </location>
</feature>
<name>A0A1I8B7M9_MELHA</name>
<accession>A0A1I8B7M9</accession>
<keyword evidence="1" id="KW-0472">Membrane</keyword>
<dbReference type="AlphaFoldDB" id="A0A1I8B7M9"/>
<reference evidence="3" key="1">
    <citation type="submission" date="2016-11" db="UniProtKB">
        <authorList>
            <consortium name="WormBaseParasite"/>
        </authorList>
    </citation>
    <scope>IDENTIFICATION</scope>
</reference>
<evidence type="ECO:0000313" key="3">
    <source>
        <dbReference type="WBParaSite" id="MhA1_Contig1555.frz3.gene2"/>
    </source>
</evidence>
<sequence length="159" mass="18705">MATRSLLDRFMSSYGIGLTFGVFGATSWHHLNRYQYHHINKQLEENYRENGYPKYLKKELRAKWAEIRHKEILQQLKFCGYVLGVTGIMAIITRISRRAFRRIPSPTKENLPPISDTTAAFVFGALLINCPYFVFDYWEGKRIIKWKAENEEKGKIKNI</sequence>
<proteinExistence type="predicted"/>
<dbReference type="WBParaSite" id="MhA1_Contig1555.frz3.gene2">
    <property type="protein sequence ID" value="MhA1_Contig1555.frz3.gene2"/>
    <property type="gene ID" value="MhA1_Contig1555.frz3.gene2"/>
</dbReference>
<keyword evidence="2" id="KW-1185">Reference proteome</keyword>